<evidence type="ECO:0000259" key="1">
    <source>
        <dbReference type="Pfam" id="PF00646"/>
    </source>
</evidence>
<sequence length="412" mass="48018">MKPLALRNVQPCGYIQFFNRNRSHVSALLNLPLDVMNEVIKLMEPFEQIPFALLSKKMNTCVICSGSQIADHCEVNFTDGNAVLKIPEVVEYSRKEISNWNDKTSIFSNFWPVNQKKLISNTMKLIEKVQMVFPKRTFSLTLHSNDLKNNDILDALLNKTWKKVTVNGGELRAEDLDKVMEMDNLKKNFVFKNTSFPPNYRHKNAFKFASIEYDDALWVQIDDLLTLTDNQIVRLGQTSFKSQDLNLLLKTWQRSPHDMFEVLTLRNNELNLEETFKDLVTLTVDYRFYQNHHSVYLRVDNSNNHRDLPNLTANISGPIIQMSAYNYEELMDEPRIMKNLIRKKSLEDELATLNEGSARKDEINAEIENVMALLTPHEIYFEDGKAKTRGTKQSAVYMITLYFKRFRAQRRV</sequence>
<dbReference type="Pfam" id="PF07735">
    <property type="entry name" value="FBA_2"/>
    <property type="match status" value="1"/>
</dbReference>
<organism evidence="4">
    <name type="scientific">Caenorhabditis remanei</name>
    <name type="common">Caenorhabditis vulgaris</name>
    <dbReference type="NCBI Taxonomy" id="31234"/>
    <lineage>
        <taxon>Eukaryota</taxon>
        <taxon>Metazoa</taxon>
        <taxon>Ecdysozoa</taxon>
        <taxon>Nematoda</taxon>
        <taxon>Chromadorea</taxon>
        <taxon>Rhabditida</taxon>
        <taxon>Rhabditina</taxon>
        <taxon>Rhabditomorpha</taxon>
        <taxon>Rhabditoidea</taxon>
        <taxon>Rhabditidae</taxon>
        <taxon>Peloderinae</taxon>
        <taxon>Caenorhabditis</taxon>
    </lineage>
</organism>
<dbReference type="AlphaFoldDB" id="E3MXA8"/>
<dbReference type="InterPro" id="IPR001810">
    <property type="entry name" value="F-box_dom"/>
</dbReference>
<name>E3MXA8_CAERE</name>
<feature type="domain" description="Sdz-33 F-box" evidence="2">
    <location>
        <begin position="206"/>
        <end position="263"/>
    </location>
</feature>
<dbReference type="InParanoid" id="E3MXA8"/>
<dbReference type="Pfam" id="PF00646">
    <property type="entry name" value="F-box"/>
    <property type="match status" value="1"/>
</dbReference>
<dbReference type="PANTHER" id="PTHR21503">
    <property type="entry name" value="F-BOX-CONTAINING HYPOTHETICAL PROTEIN C.ELEGANS"/>
    <property type="match status" value="1"/>
</dbReference>
<proteinExistence type="predicted"/>
<evidence type="ECO:0000259" key="2">
    <source>
        <dbReference type="Pfam" id="PF07735"/>
    </source>
</evidence>
<feature type="domain" description="F-box" evidence="1">
    <location>
        <begin position="28"/>
        <end position="62"/>
    </location>
</feature>
<keyword evidence="4" id="KW-1185">Reference proteome</keyword>
<dbReference type="EMBL" id="DS268491">
    <property type="protein sequence ID" value="EFP11602.1"/>
    <property type="molecule type" value="Genomic_DNA"/>
</dbReference>
<dbReference type="HOGENOM" id="CLU_044397_1_0_1"/>
<reference evidence="3" key="1">
    <citation type="submission" date="2007-07" db="EMBL/GenBank/DDBJ databases">
        <title>PCAP assembly of the Caenorhabditis remanei genome.</title>
        <authorList>
            <consortium name="The Caenorhabditis remanei Sequencing Consortium"/>
            <person name="Wilson R.K."/>
        </authorList>
    </citation>
    <scope>NUCLEOTIDE SEQUENCE [LARGE SCALE GENOMIC DNA]</scope>
    <source>
        <strain evidence="3">PB4641</strain>
    </source>
</reference>
<evidence type="ECO:0000313" key="4">
    <source>
        <dbReference type="Proteomes" id="UP000008281"/>
    </source>
</evidence>
<dbReference type="PANTHER" id="PTHR21503:SF31">
    <property type="entry name" value="F-BOX DOMAIN-CONTAINING PROTEIN"/>
    <property type="match status" value="1"/>
</dbReference>
<dbReference type="Proteomes" id="UP000008281">
    <property type="component" value="Unassembled WGS sequence"/>
</dbReference>
<gene>
    <name evidence="3" type="ORF">CRE_28872</name>
</gene>
<dbReference type="InterPro" id="IPR012885">
    <property type="entry name" value="F-box_Sdz-33"/>
</dbReference>
<accession>E3MXA8</accession>
<protein>
    <submittedName>
        <fullName evidence="3">Uncharacterized protein</fullName>
    </submittedName>
</protein>
<evidence type="ECO:0000313" key="3">
    <source>
        <dbReference type="EMBL" id="EFP11602.1"/>
    </source>
</evidence>